<feature type="compositionally biased region" description="Polar residues" evidence="2">
    <location>
        <begin position="695"/>
        <end position="711"/>
    </location>
</feature>
<keyword evidence="1" id="KW-0175">Coiled coil</keyword>
<proteinExistence type="predicted"/>
<name>A0A8T2C9I5_9BRAS</name>
<keyword evidence="4" id="KW-0808">Transferase</keyword>
<evidence type="ECO:0000256" key="2">
    <source>
        <dbReference type="SAM" id="MobiDB-lite"/>
    </source>
</evidence>
<feature type="compositionally biased region" description="Basic and acidic residues" evidence="2">
    <location>
        <begin position="573"/>
        <end position="584"/>
    </location>
</feature>
<dbReference type="AlphaFoldDB" id="A0A8T2C9I5"/>
<comment type="caution">
    <text evidence="4">The sequence shown here is derived from an EMBL/GenBank/DDBJ whole genome shotgun (WGS) entry which is preliminary data.</text>
</comment>
<dbReference type="Proteomes" id="UP000694240">
    <property type="component" value="Chromosome 6"/>
</dbReference>
<dbReference type="GO" id="GO:0008483">
    <property type="term" value="F:transaminase activity"/>
    <property type="evidence" value="ECO:0007669"/>
    <property type="project" value="UniProtKB-KW"/>
</dbReference>
<dbReference type="EMBL" id="JAEFBK010000006">
    <property type="protein sequence ID" value="KAG7594752.1"/>
    <property type="molecule type" value="Genomic_DNA"/>
</dbReference>
<dbReference type="PANTHER" id="PTHR46033">
    <property type="entry name" value="PROTEIN MAIN-LIKE 2"/>
    <property type="match status" value="1"/>
</dbReference>
<feature type="region of interest" description="Disordered" evidence="2">
    <location>
        <begin position="546"/>
        <end position="584"/>
    </location>
</feature>
<feature type="region of interest" description="Disordered" evidence="2">
    <location>
        <begin position="692"/>
        <end position="715"/>
    </location>
</feature>
<reference evidence="4 5" key="1">
    <citation type="submission" date="2020-12" db="EMBL/GenBank/DDBJ databases">
        <title>Concerted genomic and epigenomic changes stabilize Arabidopsis allopolyploids.</title>
        <authorList>
            <person name="Chen Z."/>
        </authorList>
    </citation>
    <scope>NUCLEOTIDE SEQUENCE [LARGE SCALE GENOMIC DNA]</scope>
    <source>
        <strain evidence="4">Allo738</strain>
        <tissue evidence="4">Leaf</tissue>
    </source>
</reference>
<dbReference type="Pfam" id="PF10536">
    <property type="entry name" value="PMD"/>
    <property type="match status" value="1"/>
</dbReference>
<feature type="coiled-coil region" evidence="1">
    <location>
        <begin position="785"/>
        <end position="812"/>
    </location>
</feature>
<accession>A0A8T2C9I5</accession>
<protein>
    <submittedName>
        <fullName evidence="4">Aminotransferase-like plant mobile domain</fullName>
    </submittedName>
</protein>
<keyword evidence="5" id="KW-1185">Reference proteome</keyword>
<sequence length="826" mass="93102">MASSTENSNRPSSKKTHLLKPCLTSINGSQAHLCQKRSAPSPDLEALSMSVNFWGWRYPQKKFNSWARKMAALHKPIWRKAGIFEAILASTYNIRKNTDLVLGIAEKWCPDTNTFVFSWGEATITLEDVMVLLGFSVLGSPVFDTLDSSGKKIFAILEKEWLKIKKDKVSFVTQVAWMERFMDSGDELEHVAFLVLWLSYFVFPTRYYHIYEAILPIAIHLSSGTKMALAPAVLAHLYADLTLLKNHITAFSESPIKVEIDLSSLFKLVNVWIWERFRALQPKPNLLVKGEPRLARWHDLKQRTSNARWTLGNSNSFEWRPYTKTVKNWDFPQFYPEKAMWVTLVPNLDDECISFARCIKVSELVGIQNVEHYFPNRVASQFGMLQDAHCPVNRNNLSREAAWNDYSKPIGDLALYIPSRSAISSDTRMFCDQWRKGVVGSAKTLRTSIGDDSSCVLSGSKMNRRSEDGRKIAEDSTKKRLKYMKGARKNDESTMGRCQKQVPSDSDDDDDSLTVAQITTLYKKKCSENSGGNASEPLGKKIKLEADNNDLGPCQKLSSIRDDGDETVPPPEIEQKNEEPHETGNKAGLRMVLSPFDEKNSSKPPVDFGRAIDTVVSAPETSQFCDDELDVYGSNEEKKTMIDNDSEEPKCLLHEDGTITREMVRSDKKCCSEAEKEDADGRINEKVLALKADNNKSSPHQELDSGCTNGDETSKVYKPKVLKPSDESNIHIAVGHGNEGQDCLLHDDGIGSEEETMKSNEQLKVFEKRNNDLGEGDNDTTEKRFQKLKVLALSIEERINKAERTAAWLNERRAIKQRKIAAAGLS</sequence>
<feature type="region of interest" description="Disordered" evidence="2">
    <location>
        <begin position="486"/>
        <end position="512"/>
    </location>
</feature>
<gene>
    <name evidence="4" type="ORF">ISN45_Aa01g034870</name>
</gene>
<dbReference type="InterPro" id="IPR019557">
    <property type="entry name" value="AminoTfrase-like_pln_mobile"/>
</dbReference>
<keyword evidence="4" id="KW-0032">Aminotransferase</keyword>
<feature type="compositionally biased region" description="Basic and acidic residues" evidence="2">
    <location>
        <begin position="464"/>
        <end position="477"/>
    </location>
</feature>
<dbReference type="GO" id="GO:0010073">
    <property type="term" value="P:meristem maintenance"/>
    <property type="evidence" value="ECO:0007669"/>
    <property type="project" value="InterPro"/>
</dbReference>
<dbReference type="PANTHER" id="PTHR46033:SF73">
    <property type="entry name" value="AMINOTRANSFERASE-LIKE, MOBILE DOMAIN PROTEIN-RELATED"/>
    <property type="match status" value="1"/>
</dbReference>
<evidence type="ECO:0000256" key="1">
    <source>
        <dbReference type="SAM" id="Coils"/>
    </source>
</evidence>
<organism evidence="4 5">
    <name type="scientific">Arabidopsis thaliana x Arabidopsis arenosa</name>
    <dbReference type="NCBI Taxonomy" id="1240361"/>
    <lineage>
        <taxon>Eukaryota</taxon>
        <taxon>Viridiplantae</taxon>
        <taxon>Streptophyta</taxon>
        <taxon>Embryophyta</taxon>
        <taxon>Tracheophyta</taxon>
        <taxon>Spermatophyta</taxon>
        <taxon>Magnoliopsida</taxon>
        <taxon>eudicotyledons</taxon>
        <taxon>Gunneridae</taxon>
        <taxon>Pentapetalae</taxon>
        <taxon>rosids</taxon>
        <taxon>malvids</taxon>
        <taxon>Brassicales</taxon>
        <taxon>Brassicaceae</taxon>
        <taxon>Camelineae</taxon>
        <taxon>Arabidopsis</taxon>
    </lineage>
</organism>
<feature type="region of interest" description="Disordered" evidence="2">
    <location>
        <begin position="458"/>
        <end position="477"/>
    </location>
</feature>
<evidence type="ECO:0000259" key="3">
    <source>
        <dbReference type="Pfam" id="PF10536"/>
    </source>
</evidence>
<feature type="domain" description="Aminotransferase-like plant mobile" evidence="3">
    <location>
        <begin position="82"/>
        <end position="435"/>
    </location>
</feature>
<dbReference type="InterPro" id="IPR044824">
    <property type="entry name" value="MAIN-like"/>
</dbReference>
<evidence type="ECO:0000313" key="5">
    <source>
        <dbReference type="Proteomes" id="UP000694240"/>
    </source>
</evidence>
<evidence type="ECO:0000313" key="4">
    <source>
        <dbReference type="EMBL" id="KAG7594752.1"/>
    </source>
</evidence>